<dbReference type="EC" id="3.4.24.-" evidence="11"/>
<keyword evidence="6 10" id="KW-0482">Metalloprotease</keyword>
<dbReference type="SUPFAM" id="SSF55486">
    <property type="entry name" value="Metalloproteases ('zincins'), catalytic domain"/>
    <property type="match status" value="1"/>
</dbReference>
<keyword evidence="3" id="KW-0732">Signal</keyword>
<sequence>MFLKIVYLVIVISLLSYPAFGLPLVSSIFKGLLNEETEEELNTAEEVANKLPEIKDPDIIDLSFYGSSLYGKPDFDKTGNLVAILKPNETSVNPEELGSYLEGDILLPQNAVILKNGLNSRAHRWPRGVVPYEIAENFEISDLHIIGFAMNEYHAKTCIRFKPRTNERDYISIVRGNSGCWSSVGRIGGKQQVNLQAPGCLKKPGTVLHELMHVLGFMHEQNRKERDSYVTIQFQNVQENAVANFQKAPNTIAFGVGYDYGSVMHYSPKAFSRNDQPTIVAKNPIHRNIMGQRDGFSSMDIEKLNRMYNCK</sequence>
<protein>
    <recommendedName>
        <fullName evidence="11">Metalloendopeptidase</fullName>
        <ecNumber evidence="11">3.4.24.-</ecNumber>
    </recommendedName>
</protein>
<keyword evidence="4 10" id="KW-0378">Hydrolase</keyword>
<evidence type="ECO:0000256" key="1">
    <source>
        <dbReference type="ARBA" id="ARBA00022670"/>
    </source>
</evidence>
<evidence type="ECO:0000256" key="8">
    <source>
        <dbReference type="ARBA" id="ARBA00023157"/>
    </source>
</evidence>
<dbReference type="SMART" id="SM00235">
    <property type="entry name" value="ZnMc"/>
    <property type="match status" value="1"/>
</dbReference>
<organism evidence="13">
    <name type="scientific">Exorista sorbillans</name>
    <name type="common">Uzi fly</name>
    <dbReference type="NCBI Taxonomy" id="191189"/>
    <lineage>
        <taxon>Eukaryota</taxon>
        <taxon>Metazoa</taxon>
        <taxon>Ecdysozoa</taxon>
        <taxon>Arthropoda</taxon>
        <taxon>Hexapoda</taxon>
        <taxon>Insecta</taxon>
        <taxon>Pterygota</taxon>
        <taxon>Neoptera</taxon>
        <taxon>Endopterygota</taxon>
        <taxon>Diptera</taxon>
        <taxon>Brachycera</taxon>
        <taxon>Muscomorpha</taxon>
        <taxon>Oestroidea</taxon>
        <taxon>Tachinidae</taxon>
        <taxon>Exoristinae</taxon>
        <taxon>Exoristini</taxon>
        <taxon>Exorista</taxon>
    </lineage>
</organism>
<feature type="active site" evidence="10">
    <location>
        <position position="210"/>
    </location>
</feature>
<feature type="binding site" evidence="10">
    <location>
        <position position="219"/>
    </location>
    <ligand>
        <name>Zn(2+)</name>
        <dbReference type="ChEBI" id="CHEBI:29105"/>
        <note>catalytic</note>
    </ligand>
</feature>
<dbReference type="Pfam" id="PF01400">
    <property type="entry name" value="Astacin"/>
    <property type="match status" value="1"/>
</dbReference>
<evidence type="ECO:0000256" key="2">
    <source>
        <dbReference type="ARBA" id="ARBA00022723"/>
    </source>
</evidence>
<dbReference type="GO" id="GO:0008270">
    <property type="term" value="F:zinc ion binding"/>
    <property type="evidence" value="ECO:0007669"/>
    <property type="project" value="UniProtKB-UniRule"/>
</dbReference>
<evidence type="ECO:0000313" key="13">
    <source>
        <dbReference type="EMBL" id="UZC46533.1"/>
    </source>
</evidence>
<comment type="caution">
    <text evidence="10">Lacks conserved residue(s) required for the propagation of feature annotation.</text>
</comment>
<dbReference type="GO" id="GO:0004222">
    <property type="term" value="F:metalloendopeptidase activity"/>
    <property type="evidence" value="ECO:0007669"/>
    <property type="project" value="UniProtKB-UniRule"/>
</dbReference>
<reference evidence="13" key="1">
    <citation type="submission" date="2022-03" db="EMBL/GenBank/DDBJ databases">
        <title>Full length cDNA sequence of Hatching enzyme gene from Exorista sorbillans.</title>
        <authorList>
            <person name="Tang S."/>
            <person name="Wang S."/>
            <person name="Wang L."/>
            <person name="Xu J."/>
            <person name="Liu J."/>
            <person name="Bekele Z."/>
            <person name="Shen Z."/>
            <person name="Shen X."/>
        </authorList>
    </citation>
    <scope>NUCLEOTIDE SEQUENCE</scope>
</reference>
<dbReference type="InterPro" id="IPR024079">
    <property type="entry name" value="MetalloPept_cat_dom_sf"/>
</dbReference>
<keyword evidence="7" id="KW-0865">Zymogen</keyword>
<dbReference type="GO" id="GO:0006508">
    <property type="term" value="P:proteolysis"/>
    <property type="evidence" value="ECO:0007669"/>
    <property type="project" value="UniProtKB-KW"/>
</dbReference>
<name>A0A9E8AGQ8_EXOSO</name>
<dbReference type="CDD" id="cd04280">
    <property type="entry name" value="ZnMc_astacin_like"/>
    <property type="match status" value="1"/>
</dbReference>
<dbReference type="PANTHER" id="PTHR10127:SF780">
    <property type="entry name" value="METALLOENDOPEPTIDASE"/>
    <property type="match status" value="1"/>
</dbReference>
<dbReference type="PRINTS" id="PR00480">
    <property type="entry name" value="ASTACIN"/>
</dbReference>
<keyword evidence="8" id="KW-1015">Disulfide bond</keyword>
<dbReference type="PROSITE" id="PS51864">
    <property type="entry name" value="ASTACIN"/>
    <property type="match status" value="1"/>
</dbReference>
<dbReference type="EMBL" id="ON042475">
    <property type="protein sequence ID" value="UZC46533.1"/>
    <property type="molecule type" value="mRNA"/>
</dbReference>
<dbReference type="AlphaFoldDB" id="A0A9E8AGQ8"/>
<feature type="domain" description="Peptidase M12A" evidence="12">
    <location>
        <begin position="116"/>
        <end position="311"/>
    </location>
</feature>
<feature type="binding site" evidence="10">
    <location>
        <position position="213"/>
    </location>
    <ligand>
        <name>Zn(2+)</name>
        <dbReference type="ChEBI" id="CHEBI:29105"/>
        <note>catalytic</note>
    </ligand>
</feature>
<evidence type="ECO:0000256" key="7">
    <source>
        <dbReference type="ARBA" id="ARBA00023145"/>
    </source>
</evidence>
<evidence type="ECO:0000259" key="12">
    <source>
        <dbReference type="PROSITE" id="PS51864"/>
    </source>
</evidence>
<accession>A0A9E8AGQ8</accession>
<keyword evidence="1 10" id="KW-0645">Protease</keyword>
<evidence type="ECO:0000256" key="3">
    <source>
        <dbReference type="ARBA" id="ARBA00022729"/>
    </source>
</evidence>
<feature type="binding site" evidence="10">
    <location>
        <position position="209"/>
    </location>
    <ligand>
        <name>Zn(2+)</name>
        <dbReference type="ChEBI" id="CHEBI:29105"/>
        <note>catalytic</note>
    </ligand>
</feature>
<evidence type="ECO:0000256" key="6">
    <source>
        <dbReference type="ARBA" id="ARBA00023049"/>
    </source>
</evidence>
<evidence type="ECO:0000256" key="11">
    <source>
        <dbReference type="RuleBase" id="RU361183"/>
    </source>
</evidence>
<dbReference type="FunFam" id="3.40.390.10:FF:000015">
    <property type="entry name" value="Meprin A subunit"/>
    <property type="match status" value="1"/>
</dbReference>
<comment type="cofactor">
    <cofactor evidence="10 11">
        <name>Zn(2+)</name>
        <dbReference type="ChEBI" id="CHEBI:29105"/>
    </cofactor>
    <text evidence="10 11">Binds 1 zinc ion per subunit.</text>
</comment>
<evidence type="ECO:0000256" key="5">
    <source>
        <dbReference type="ARBA" id="ARBA00022833"/>
    </source>
</evidence>
<keyword evidence="2 10" id="KW-0479">Metal-binding</keyword>
<evidence type="ECO:0000256" key="10">
    <source>
        <dbReference type="PROSITE-ProRule" id="PRU01211"/>
    </source>
</evidence>
<evidence type="ECO:0000256" key="4">
    <source>
        <dbReference type="ARBA" id="ARBA00022801"/>
    </source>
</evidence>
<keyword evidence="9" id="KW-0325">Glycoprotein</keyword>
<keyword evidence="5 10" id="KW-0862">Zinc</keyword>
<dbReference type="InterPro" id="IPR034035">
    <property type="entry name" value="Astacin-like_dom"/>
</dbReference>
<dbReference type="PANTHER" id="PTHR10127">
    <property type="entry name" value="DISCOIDIN, CUB, EGF, LAMININ , AND ZINC METALLOPROTEASE DOMAIN CONTAINING"/>
    <property type="match status" value="1"/>
</dbReference>
<dbReference type="Gene3D" id="3.40.390.10">
    <property type="entry name" value="Collagenase (Catalytic Domain)"/>
    <property type="match status" value="1"/>
</dbReference>
<evidence type="ECO:0000256" key="9">
    <source>
        <dbReference type="ARBA" id="ARBA00023180"/>
    </source>
</evidence>
<dbReference type="InterPro" id="IPR006026">
    <property type="entry name" value="Peptidase_Metallo"/>
</dbReference>
<proteinExistence type="evidence at transcript level"/>
<dbReference type="InterPro" id="IPR001506">
    <property type="entry name" value="Peptidase_M12A"/>
</dbReference>